<sequence length="64" mass="7096">MKFTSKDVSKLLEDVSGSEDLIGYACATSYMNGYQWTWNGTQWVGTYYPTQLKLPVGEDSSGSC</sequence>
<evidence type="ECO:0000313" key="1">
    <source>
        <dbReference type="EMBL" id="QAT82642.1"/>
    </source>
</evidence>
<organism evidence="1 2">
    <name type="scientific">Corallococcus coralloides</name>
    <name type="common">Myxococcus coralloides</name>
    <dbReference type="NCBI Taxonomy" id="184914"/>
    <lineage>
        <taxon>Bacteria</taxon>
        <taxon>Pseudomonadati</taxon>
        <taxon>Myxococcota</taxon>
        <taxon>Myxococcia</taxon>
        <taxon>Myxococcales</taxon>
        <taxon>Cystobacterineae</taxon>
        <taxon>Myxococcaceae</taxon>
        <taxon>Corallococcus</taxon>
    </lineage>
</organism>
<dbReference type="EMBL" id="CP034669">
    <property type="protein sequence ID" value="QAT82642.1"/>
    <property type="molecule type" value="Genomic_DNA"/>
</dbReference>
<proteinExistence type="predicted"/>
<accession>A0A410RL46</accession>
<name>A0A410RL46_CORCK</name>
<evidence type="ECO:0000313" key="2">
    <source>
        <dbReference type="Proteomes" id="UP000288758"/>
    </source>
</evidence>
<reference evidence="1 2" key="1">
    <citation type="submission" date="2018-12" db="EMBL/GenBank/DDBJ databases">
        <title>Complete Genome Sequence of the Corallopyronin A producing Myxobacterium Corallococcus coralloides B035.</title>
        <authorList>
            <person name="Bouhired S.M."/>
            <person name="Rupp O."/>
            <person name="Blom J."/>
            <person name="Schaeberle T.F."/>
            <person name="Kehraus S."/>
            <person name="Schiefer A."/>
            <person name="Pfarr K."/>
            <person name="Goesmann A."/>
            <person name="Hoerauf A."/>
            <person name="Koenig G.M."/>
        </authorList>
    </citation>
    <scope>NUCLEOTIDE SEQUENCE [LARGE SCALE GENOMIC DNA]</scope>
    <source>
        <strain evidence="1 2">B035</strain>
    </source>
</reference>
<protein>
    <submittedName>
        <fullName evidence="1">Uncharacterized protein</fullName>
    </submittedName>
</protein>
<dbReference type="Proteomes" id="UP000288758">
    <property type="component" value="Chromosome"/>
</dbReference>
<dbReference type="AlphaFoldDB" id="A0A410RL46"/>
<dbReference type="RefSeq" id="WP_128794944.1">
    <property type="nucleotide sequence ID" value="NZ_CP034669.1"/>
</dbReference>
<gene>
    <name evidence="1" type="ORF">EJ065_1037</name>
</gene>